<dbReference type="Pfam" id="PF15869">
    <property type="entry name" value="TolB_like"/>
    <property type="match status" value="1"/>
</dbReference>
<protein>
    <recommendedName>
        <fullName evidence="3">6-bladed beta-propeller</fullName>
    </recommendedName>
</protein>
<evidence type="ECO:0008006" key="3">
    <source>
        <dbReference type="Google" id="ProtNLM"/>
    </source>
</evidence>
<reference evidence="2" key="1">
    <citation type="submission" date="2017-04" db="EMBL/GenBank/DDBJ databases">
        <title>Function of individual gut microbiota members based on whole genome sequencing of pure cultures obtained from chicken caecum.</title>
        <authorList>
            <person name="Medvecky M."/>
            <person name="Cejkova D."/>
            <person name="Polansky O."/>
            <person name="Karasova D."/>
            <person name="Kubasova T."/>
            <person name="Cizek A."/>
            <person name="Rychlik I."/>
        </authorList>
    </citation>
    <scope>NUCLEOTIDE SEQUENCE [LARGE SCALE GENOMIC DNA]</scope>
    <source>
        <strain evidence="2">An42</strain>
    </source>
</reference>
<sequence length="346" mass="39914">MKKIIISSIYILLIFLGLSCSKNNLQIISLIEETPINAIDYPNESIMSFPWSIDIINDKILTFSTRGEYFIKVYDANNGMELHHTGHFGGGPKEFTQPEYWGKNEYNDIFIYDLGLKSLRKYSWNEISNTPDLPEVNNIPLKNKDILVLSGKYMNNNCFIASSMAGLTQPIIELDKDLEIKANIGNVPDERHRSTDLSSYNGSTSVYDNKFVFVMASLGYIACYEKLVDGTIQLLWDCYLEEPKYVKNQLDRKNLKLGFSDVKMTKNYIFCSYFGQKYVRENRRNIKVHNILIFDHNGHFLVNLRTDRSASRFTVSDDEKTIYAVTEEPEIAIVRFDISNIEMKSL</sequence>
<dbReference type="Proteomes" id="UP000195975">
    <property type="component" value="Unassembled WGS sequence"/>
</dbReference>
<dbReference type="SUPFAM" id="SSF50969">
    <property type="entry name" value="YVTN repeat-like/Quinoprotein amine dehydrogenase"/>
    <property type="match status" value="1"/>
</dbReference>
<dbReference type="InterPro" id="IPR011044">
    <property type="entry name" value="Quino_amine_DH_bsu"/>
</dbReference>
<dbReference type="EMBL" id="NFIJ01000021">
    <property type="protein sequence ID" value="OUO03568.1"/>
    <property type="molecule type" value="Genomic_DNA"/>
</dbReference>
<gene>
    <name evidence="1" type="ORF">B5F96_15265</name>
</gene>
<dbReference type="RefSeq" id="WP_021862400.1">
    <property type="nucleotide sequence ID" value="NZ_CAJLBM010000016.1"/>
</dbReference>
<accession>A0A9Q5SP50</accession>
<dbReference type="AlphaFoldDB" id="A0A9Q5SP50"/>
<proteinExistence type="predicted"/>
<dbReference type="PROSITE" id="PS51257">
    <property type="entry name" value="PROKAR_LIPOPROTEIN"/>
    <property type="match status" value="1"/>
</dbReference>
<evidence type="ECO:0000313" key="1">
    <source>
        <dbReference type="EMBL" id="OUO03568.1"/>
    </source>
</evidence>
<name>A0A9Q5SP50_9BACT</name>
<evidence type="ECO:0000313" key="2">
    <source>
        <dbReference type="Proteomes" id="UP000195975"/>
    </source>
</evidence>
<comment type="caution">
    <text evidence="1">The sequence shown here is derived from an EMBL/GenBank/DDBJ whole genome shotgun (WGS) entry which is preliminary data.</text>
</comment>
<organism evidence="1 2">
    <name type="scientific">Parabacteroides johnsonii</name>
    <dbReference type="NCBI Taxonomy" id="387661"/>
    <lineage>
        <taxon>Bacteria</taxon>
        <taxon>Pseudomonadati</taxon>
        <taxon>Bacteroidota</taxon>
        <taxon>Bacteroidia</taxon>
        <taxon>Bacteroidales</taxon>
        <taxon>Tannerellaceae</taxon>
        <taxon>Parabacteroides</taxon>
    </lineage>
</organism>